<dbReference type="EMBL" id="JAUSVL010000001">
    <property type="protein sequence ID" value="MDQ0288177.1"/>
    <property type="molecule type" value="Genomic_DNA"/>
</dbReference>
<keyword evidence="3" id="KW-1003">Cell membrane</keyword>
<feature type="transmembrane region" description="Helical" evidence="7">
    <location>
        <begin position="44"/>
        <end position="68"/>
    </location>
</feature>
<keyword evidence="4 7" id="KW-0812">Transmembrane</keyword>
<evidence type="ECO:0000256" key="4">
    <source>
        <dbReference type="ARBA" id="ARBA00022692"/>
    </source>
</evidence>
<protein>
    <submittedName>
        <fullName evidence="9">TRAP-type C4-dicarboxylate transport system permease small subunit</fullName>
    </submittedName>
</protein>
<evidence type="ECO:0000256" key="7">
    <source>
        <dbReference type="SAM" id="Phobius"/>
    </source>
</evidence>
<keyword evidence="10" id="KW-1185">Reference proteome</keyword>
<comment type="caution">
    <text evidence="9">The sequence shown here is derived from an EMBL/GenBank/DDBJ whole genome shotgun (WGS) entry which is preliminary data.</text>
</comment>
<dbReference type="GO" id="GO:0005886">
    <property type="term" value="C:plasma membrane"/>
    <property type="evidence" value="ECO:0007669"/>
    <property type="project" value="UniProtKB-SubCell"/>
</dbReference>
<dbReference type="RefSeq" id="WP_307259429.1">
    <property type="nucleotide sequence ID" value="NZ_JAUSVL010000001.1"/>
</dbReference>
<gene>
    <name evidence="9" type="ORF">J3R75_000284</name>
</gene>
<feature type="transmembrane region" description="Helical" evidence="7">
    <location>
        <begin position="89"/>
        <end position="108"/>
    </location>
</feature>
<accession>A0AAE4ANB6</accession>
<evidence type="ECO:0000256" key="5">
    <source>
        <dbReference type="ARBA" id="ARBA00022989"/>
    </source>
</evidence>
<feature type="domain" description="Tripartite ATP-independent periplasmic transporters DctQ component" evidence="8">
    <location>
        <begin position="28"/>
        <end position="153"/>
    </location>
</feature>
<evidence type="ECO:0000256" key="6">
    <source>
        <dbReference type="ARBA" id="ARBA00023136"/>
    </source>
</evidence>
<reference evidence="9" key="1">
    <citation type="submission" date="2023-07" db="EMBL/GenBank/DDBJ databases">
        <title>Genomic Encyclopedia of Type Strains, Phase IV (KMG-IV): sequencing the most valuable type-strain genomes for metagenomic binning, comparative biology and taxonomic classification.</title>
        <authorList>
            <person name="Goeker M."/>
        </authorList>
    </citation>
    <scope>NUCLEOTIDE SEQUENCE</scope>
    <source>
        <strain evidence="9">DSM 24202</strain>
    </source>
</reference>
<name>A0AAE4ANB6_9BACT</name>
<feature type="transmembrane region" description="Helical" evidence="7">
    <location>
        <begin position="128"/>
        <end position="151"/>
    </location>
</feature>
<keyword evidence="6 7" id="KW-0472">Membrane</keyword>
<organism evidence="9 10">
    <name type="scientific">Oligosphaera ethanolica</name>
    <dbReference type="NCBI Taxonomy" id="760260"/>
    <lineage>
        <taxon>Bacteria</taxon>
        <taxon>Pseudomonadati</taxon>
        <taxon>Lentisphaerota</taxon>
        <taxon>Oligosphaeria</taxon>
        <taxon>Oligosphaerales</taxon>
        <taxon>Oligosphaeraceae</taxon>
        <taxon>Oligosphaera</taxon>
    </lineage>
</organism>
<evidence type="ECO:0000256" key="1">
    <source>
        <dbReference type="ARBA" id="ARBA00004651"/>
    </source>
</evidence>
<evidence type="ECO:0000256" key="2">
    <source>
        <dbReference type="ARBA" id="ARBA00022448"/>
    </source>
</evidence>
<comment type="subcellular location">
    <subcellularLocation>
        <location evidence="1">Cell membrane</location>
        <topology evidence="1">Multi-pass membrane protein</topology>
    </subcellularLocation>
</comment>
<evidence type="ECO:0000259" key="8">
    <source>
        <dbReference type="Pfam" id="PF04290"/>
    </source>
</evidence>
<sequence>MMWNVYQRSVSALVMTLAGVSALGVLLMMIITCVDIIMRRLGHPLPGVVDIVSIAGCISVVTALPYTTAVKGHVAVEYFFHKMPRVGRVLADSVCRTLVLLLFCFMSWRCVVYGGTLLRRGSVTLTLQIPIFWVWWLMAFSLAVVVLVKFYNLMHPGQEMMKP</sequence>
<keyword evidence="5 7" id="KW-1133">Transmembrane helix</keyword>
<dbReference type="AlphaFoldDB" id="A0AAE4ANB6"/>
<proteinExistence type="predicted"/>
<dbReference type="Proteomes" id="UP001238163">
    <property type="component" value="Unassembled WGS sequence"/>
</dbReference>
<feature type="transmembrane region" description="Helical" evidence="7">
    <location>
        <begin position="12"/>
        <end position="38"/>
    </location>
</feature>
<dbReference type="Pfam" id="PF04290">
    <property type="entry name" value="DctQ"/>
    <property type="match status" value="1"/>
</dbReference>
<evidence type="ECO:0000313" key="10">
    <source>
        <dbReference type="Proteomes" id="UP001238163"/>
    </source>
</evidence>
<evidence type="ECO:0000313" key="9">
    <source>
        <dbReference type="EMBL" id="MDQ0288177.1"/>
    </source>
</evidence>
<dbReference type="InterPro" id="IPR055348">
    <property type="entry name" value="DctQ"/>
</dbReference>
<keyword evidence="2" id="KW-0813">Transport</keyword>
<evidence type="ECO:0000256" key="3">
    <source>
        <dbReference type="ARBA" id="ARBA00022475"/>
    </source>
</evidence>